<evidence type="ECO:0000256" key="1">
    <source>
        <dbReference type="ARBA" id="ARBA00004141"/>
    </source>
</evidence>
<name>A0ABQ7XHP7_BRANA</name>
<dbReference type="SUPFAM" id="SSF81338">
    <property type="entry name" value="Aquaporin-like"/>
    <property type="match status" value="1"/>
</dbReference>
<evidence type="ECO:0000313" key="7">
    <source>
        <dbReference type="Proteomes" id="UP000824890"/>
    </source>
</evidence>
<evidence type="ECO:0000256" key="5">
    <source>
        <dbReference type="SAM" id="Phobius"/>
    </source>
</evidence>
<evidence type="ECO:0000256" key="2">
    <source>
        <dbReference type="ARBA" id="ARBA00022692"/>
    </source>
</evidence>
<evidence type="ECO:0000256" key="3">
    <source>
        <dbReference type="ARBA" id="ARBA00022989"/>
    </source>
</evidence>
<dbReference type="EMBL" id="JAGKQM010000074">
    <property type="protein sequence ID" value="KAH0855475.1"/>
    <property type="molecule type" value="Genomic_DNA"/>
</dbReference>
<evidence type="ECO:0000256" key="4">
    <source>
        <dbReference type="ARBA" id="ARBA00023136"/>
    </source>
</evidence>
<sequence>EASCRDAIRAAFAELFSMVIFVFAGQSFGMSYGKLTGHTFWSSGCTFVSCICIVRGGFSILCWIAQLLGVVVAYLLLKVSIDGMEITAFSFSYGVTPWT</sequence>
<comment type="caution">
    <text evidence="6">The sequence shown here is derived from an EMBL/GenBank/DDBJ whole genome shotgun (WGS) entry which is preliminary data.</text>
</comment>
<evidence type="ECO:0000313" key="6">
    <source>
        <dbReference type="EMBL" id="KAH0855475.1"/>
    </source>
</evidence>
<keyword evidence="4 5" id="KW-0472">Membrane</keyword>
<dbReference type="Proteomes" id="UP000824890">
    <property type="component" value="Unassembled WGS sequence"/>
</dbReference>
<feature type="transmembrane region" description="Helical" evidence="5">
    <location>
        <begin position="12"/>
        <end position="33"/>
    </location>
</feature>
<reference evidence="6 7" key="1">
    <citation type="submission" date="2021-05" db="EMBL/GenBank/DDBJ databases">
        <title>Genome Assembly of Synthetic Allotetraploid Brassica napus Reveals Homoeologous Exchanges between Subgenomes.</title>
        <authorList>
            <person name="Davis J.T."/>
        </authorList>
    </citation>
    <scope>NUCLEOTIDE SEQUENCE [LARGE SCALE GENOMIC DNA]</scope>
    <source>
        <strain evidence="7">cv. Da-Ae</strain>
        <tissue evidence="6">Seedling</tissue>
    </source>
</reference>
<keyword evidence="3 5" id="KW-1133">Transmembrane helix</keyword>
<proteinExistence type="predicted"/>
<keyword evidence="2 5" id="KW-0812">Transmembrane</keyword>
<keyword evidence="7" id="KW-1185">Reference proteome</keyword>
<dbReference type="InterPro" id="IPR023271">
    <property type="entry name" value="Aquaporin-like"/>
</dbReference>
<gene>
    <name evidence="6" type="ORF">HID58_007970</name>
</gene>
<accession>A0ABQ7XHP7</accession>
<comment type="subcellular location">
    <subcellularLocation>
        <location evidence="1">Membrane</location>
        <topology evidence="1">Multi-pass membrane protein</topology>
    </subcellularLocation>
</comment>
<feature type="non-terminal residue" evidence="6">
    <location>
        <position position="1"/>
    </location>
</feature>
<protein>
    <submittedName>
        <fullName evidence="6">Uncharacterized protein</fullName>
    </submittedName>
</protein>
<organism evidence="6 7">
    <name type="scientific">Brassica napus</name>
    <name type="common">Rape</name>
    <dbReference type="NCBI Taxonomy" id="3708"/>
    <lineage>
        <taxon>Eukaryota</taxon>
        <taxon>Viridiplantae</taxon>
        <taxon>Streptophyta</taxon>
        <taxon>Embryophyta</taxon>
        <taxon>Tracheophyta</taxon>
        <taxon>Spermatophyta</taxon>
        <taxon>Magnoliopsida</taxon>
        <taxon>eudicotyledons</taxon>
        <taxon>Gunneridae</taxon>
        <taxon>Pentapetalae</taxon>
        <taxon>rosids</taxon>
        <taxon>malvids</taxon>
        <taxon>Brassicales</taxon>
        <taxon>Brassicaceae</taxon>
        <taxon>Brassiceae</taxon>
        <taxon>Brassica</taxon>
    </lineage>
</organism>